<dbReference type="Gene3D" id="3.10.450.50">
    <property type="match status" value="1"/>
</dbReference>
<dbReference type="KEGG" id="alq:C7Y71_002045"/>
<dbReference type="Pfam" id="PF13577">
    <property type="entry name" value="SnoaL_4"/>
    <property type="match status" value="1"/>
</dbReference>
<sequence>MDFRMQDRMELKTLVDFYATESDKNNQDCYVEIFRPDIKLNVYFGGKLGMSATDVQDMIRQYKAFGAAKVSFHMNGQQNVDFIDENNATGTCYALATLVTEQDGKDVLTTHAVRYYDKYVKIDGRWWIAEREQHFEWSTNQTLG</sequence>
<dbReference type="Proteomes" id="UP000249375">
    <property type="component" value="Chromosome"/>
</dbReference>
<proteinExistence type="predicted"/>
<dbReference type="OrthoDB" id="2084678at2"/>
<evidence type="ECO:0000259" key="1">
    <source>
        <dbReference type="Pfam" id="PF13577"/>
    </source>
</evidence>
<gene>
    <name evidence="2" type="ORF">C7Y71_002045</name>
</gene>
<evidence type="ECO:0000313" key="3">
    <source>
        <dbReference type="Proteomes" id="UP000249375"/>
    </source>
</evidence>
<evidence type="ECO:0000313" key="2">
    <source>
        <dbReference type="EMBL" id="QFQ11901.1"/>
    </source>
</evidence>
<feature type="domain" description="SnoaL-like" evidence="1">
    <location>
        <begin position="5"/>
        <end position="131"/>
    </location>
</feature>
<accession>A0A5P8E4L0</accession>
<dbReference type="InterPro" id="IPR032710">
    <property type="entry name" value="NTF2-like_dom_sf"/>
</dbReference>
<dbReference type="InterPro" id="IPR037401">
    <property type="entry name" value="SnoaL-like"/>
</dbReference>
<organism evidence="2 3">
    <name type="scientific">Pseudoprevotella muciniphila</name>
    <dbReference type="NCBI Taxonomy" id="2133944"/>
    <lineage>
        <taxon>Bacteria</taxon>
        <taxon>Pseudomonadati</taxon>
        <taxon>Bacteroidota</taxon>
        <taxon>Bacteroidia</taxon>
        <taxon>Bacteroidales</taxon>
        <taxon>Prevotellaceae</taxon>
        <taxon>Pseudoprevotella</taxon>
    </lineage>
</organism>
<protein>
    <submittedName>
        <fullName evidence="2">Nuclear transport factor 2 family protein</fullName>
    </submittedName>
</protein>
<keyword evidence="3" id="KW-1185">Reference proteome</keyword>
<dbReference type="SUPFAM" id="SSF54427">
    <property type="entry name" value="NTF2-like"/>
    <property type="match status" value="1"/>
</dbReference>
<dbReference type="EMBL" id="CP033459">
    <property type="protein sequence ID" value="QFQ11901.1"/>
    <property type="molecule type" value="Genomic_DNA"/>
</dbReference>
<dbReference type="AlphaFoldDB" id="A0A5P8E4L0"/>
<reference evidence="2 3" key="1">
    <citation type="submission" date="2018-11" db="EMBL/GenBank/DDBJ databases">
        <authorList>
            <person name="Na S.W."/>
            <person name="Baik M."/>
        </authorList>
    </citation>
    <scope>NUCLEOTIDE SEQUENCE [LARGE SCALE GENOMIC DNA]</scope>
    <source>
        <strain evidence="2 3">E39</strain>
    </source>
</reference>
<dbReference type="RefSeq" id="WP_111897723.1">
    <property type="nucleotide sequence ID" value="NZ_CP033459.1"/>
</dbReference>
<name>A0A5P8E4L0_9BACT</name>